<dbReference type="AlphaFoldDB" id="A0A6M8HS91"/>
<keyword evidence="10" id="KW-1185">Reference proteome</keyword>
<dbReference type="RefSeq" id="WP_171833277.1">
    <property type="nucleotide sequence ID" value="NZ_CP053708.1"/>
</dbReference>
<organism evidence="9 10">
    <name type="scientific">Lichenicola cladoniae</name>
    <dbReference type="NCBI Taxonomy" id="1484109"/>
    <lineage>
        <taxon>Bacteria</taxon>
        <taxon>Pseudomonadati</taxon>
        <taxon>Pseudomonadota</taxon>
        <taxon>Alphaproteobacteria</taxon>
        <taxon>Acetobacterales</taxon>
        <taxon>Acetobacteraceae</taxon>
        <taxon>Lichenicola</taxon>
    </lineage>
</organism>
<dbReference type="EMBL" id="CP053708">
    <property type="protein sequence ID" value="QKE91200.1"/>
    <property type="molecule type" value="Genomic_DNA"/>
</dbReference>
<dbReference type="InterPro" id="IPR010864">
    <property type="entry name" value="D-lyxose_isomer"/>
</dbReference>
<evidence type="ECO:0000313" key="10">
    <source>
        <dbReference type="Proteomes" id="UP000500767"/>
    </source>
</evidence>
<evidence type="ECO:0000256" key="6">
    <source>
        <dbReference type="ARBA" id="ARBA00044907"/>
    </source>
</evidence>
<dbReference type="Pfam" id="PF07385">
    <property type="entry name" value="Lyx_isomer"/>
    <property type="match status" value="1"/>
</dbReference>
<keyword evidence="2" id="KW-0479">Metal-binding</keyword>
<proteinExistence type="inferred from homology"/>
<keyword evidence="3" id="KW-0464">Manganese</keyword>
<dbReference type="InterPro" id="IPR014710">
    <property type="entry name" value="RmlC-like_jellyroll"/>
</dbReference>
<comment type="catalytic activity">
    <reaction evidence="6">
        <text>D-lyxose = D-xylulose</text>
        <dbReference type="Rhea" id="RHEA:14201"/>
        <dbReference type="ChEBI" id="CHEBI:16789"/>
        <dbReference type="ChEBI" id="CHEBI:17140"/>
        <dbReference type="EC" id="5.3.1.15"/>
    </reaction>
</comment>
<evidence type="ECO:0000256" key="5">
    <source>
        <dbReference type="ARBA" id="ARBA00023277"/>
    </source>
</evidence>
<dbReference type="GO" id="GO:0047828">
    <property type="term" value="F:D-lyxose ketol-isomerase activity"/>
    <property type="evidence" value="ECO:0007669"/>
    <property type="project" value="UniProtKB-EC"/>
</dbReference>
<evidence type="ECO:0000256" key="1">
    <source>
        <dbReference type="ARBA" id="ARBA00001936"/>
    </source>
</evidence>
<dbReference type="GO" id="GO:0046872">
    <property type="term" value="F:metal ion binding"/>
    <property type="evidence" value="ECO:0007669"/>
    <property type="project" value="UniProtKB-KW"/>
</dbReference>
<accession>A0A6M8HS91</accession>
<evidence type="ECO:0000313" key="9">
    <source>
        <dbReference type="EMBL" id="QKE91200.1"/>
    </source>
</evidence>
<dbReference type="Gene3D" id="2.60.120.10">
    <property type="entry name" value="Jelly Rolls"/>
    <property type="match status" value="1"/>
</dbReference>
<evidence type="ECO:0000256" key="4">
    <source>
        <dbReference type="ARBA" id="ARBA00023235"/>
    </source>
</evidence>
<evidence type="ECO:0000256" key="7">
    <source>
        <dbReference type="ARBA" id="ARBA00044951"/>
    </source>
</evidence>
<dbReference type="EC" id="5.3.1.15" evidence="8"/>
<comment type="cofactor">
    <cofactor evidence="1">
        <name>Mn(2+)</name>
        <dbReference type="ChEBI" id="CHEBI:29035"/>
    </cofactor>
</comment>
<evidence type="ECO:0000256" key="8">
    <source>
        <dbReference type="ARBA" id="ARBA00044972"/>
    </source>
</evidence>
<reference evidence="9 10" key="1">
    <citation type="journal article" date="2014" name="World J. Microbiol. Biotechnol.">
        <title>Biodiversity and physiological characteristics of Antarctic and Arctic lichens-associated bacteria.</title>
        <authorList>
            <person name="Lee Y.M."/>
            <person name="Kim E.H."/>
            <person name="Lee H.K."/>
            <person name="Hong S.G."/>
        </authorList>
    </citation>
    <scope>NUCLEOTIDE SEQUENCE [LARGE SCALE GENOMIC DNA]</scope>
    <source>
        <strain evidence="9 10">PAMC 26569</strain>
    </source>
</reference>
<sequence>MKRSLLNTVIAQAEEDFGRAGVFLPAFGRWGVDDWRGRQRVGDPVKDCGLGWDVTDFGGGRFEEEGLLLFTVRNGIVGSTEAGNRPYAEKIMISRRDQLTPLHRHVQKVEDIINRFSLSPNALLAIRLFGMRDDGSVDEDGSLVAHLDGEAMEVAAGTVLLLAPGESITLFPGTYHAFWGEGGAVVVGEVSSVNDDKADNFFASPLARFSSIEEDAIPYRLLVNDYDATSPTQSASEGVPGQ</sequence>
<dbReference type="InterPro" id="IPR047581">
    <property type="entry name" value="EcSI_cupin"/>
</dbReference>
<protein>
    <recommendedName>
        <fullName evidence="8">D-lyxose ketol-isomerase</fullName>
        <ecNumber evidence="8">5.3.1.15</ecNumber>
    </recommendedName>
</protein>
<dbReference type="KEGG" id="lck:HN018_15125"/>
<keyword evidence="4 9" id="KW-0413">Isomerase</keyword>
<dbReference type="Proteomes" id="UP000500767">
    <property type="component" value="Chromosome"/>
</dbReference>
<gene>
    <name evidence="9" type="ORF">HN018_15125</name>
</gene>
<name>A0A6M8HS91_9PROT</name>
<dbReference type="CDD" id="cd20309">
    <property type="entry name" value="cupin_EcSI"/>
    <property type="match status" value="1"/>
</dbReference>
<keyword evidence="5" id="KW-0119">Carbohydrate metabolism</keyword>
<evidence type="ECO:0000256" key="2">
    <source>
        <dbReference type="ARBA" id="ARBA00022723"/>
    </source>
</evidence>
<comment type="similarity">
    <text evidence="7">Belongs to the D-lyxose ketol-isomerase family.</text>
</comment>
<evidence type="ECO:0000256" key="3">
    <source>
        <dbReference type="ARBA" id="ARBA00023211"/>
    </source>
</evidence>